<evidence type="ECO:0000313" key="2">
    <source>
        <dbReference type="EMBL" id="JAH84526.1"/>
    </source>
</evidence>
<keyword evidence="1" id="KW-0812">Transmembrane</keyword>
<accession>A0A0E9W2J0</accession>
<keyword evidence="1" id="KW-1133">Transmembrane helix</keyword>
<reference evidence="2" key="2">
    <citation type="journal article" date="2015" name="Fish Shellfish Immunol.">
        <title>Early steps in the European eel (Anguilla anguilla)-Vibrio vulnificus interaction in the gills: Role of the RtxA13 toxin.</title>
        <authorList>
            <person name="Callol A."/>
            <person name="Pajuelo D."/>
            <person name="Ebbesson L."/>
            <person name="Teles M."/>
            <person name="MacKenzie S."/>
            <person name="Amaro C."/>
        </authorList>
    </citation>
    <scope>NUCLEOTIDE SEQUENCE</scope>
</reference>
<protein>
    <submittedName>
        <fullName evidence="2">Uncharacterized protein</fullName>
    </submittedName>
</protein>
<proteinExistence type="predicted"/>
<keyword evidence="1" id="KW-0472">Membrane</keyword>
<dbReference type="AlphaFoldDB" id="A0A0E9W2J0"/>
<evidence type="ECO:0000256" key="1">
    <source>
        <dbReference type="SAM" id="Phobius"/>
    </source>
</evidence>
<organism evidence="2">
    <name type="scientific">Anguilla anguilla</name>
    <name type="common">European freshwater eel</name>
    <name type="synonym">Muraena anguilla</name>
    <dbReference type="NCBI Taxonomy" id="7936"/>
    <lineage>
        <taxon>Eukaryota</taxon>
        <taxon>Metazoa</taxon>
        <taxon>Chordata</taxon>
        <taxon>Craniata</taxon>
        <taxon>Vertebrata</taxon>
        <taxon>Euteleostomi</taxon>
        <taxon>Actinopterygii</taxon>
        <taxon>Neopterygii</taxon>
        <taxon>Teleostei</taxon>
        <taxon>Anguilliformes</taxon>
        <taxon>Anguillidae</taxon>
        <taxon>Anguilla</taxon>
    </lineage>
</organism>
<feature type="transmembrane region" description="Helical" evidence="1">
    <location>
        <begin position="6"/>
        <end position="25"/>
    </location>
</feature>
<name>A0A0E9W2J0_ANGAN</name>
<sequence>MNQSLLLLTIHIGCKVLGILGYYYFALRYRSHLRPVLVVISRDPFEWEKLHF</sequence>
<dbReference type="EMBL" id="GBXM01024051">
    <property type="protein sequence ID" value="JAH84526.1"/>
    <property type="molecule type" value="Transcribed_RNA"/>
</dbReference>
<reference evidence="2" key="1">
    <citation type="submission" date="2014-11" db="EMBL/GenBank/DDBJ databases">
        <authorList>
            <person name="Amaro Gonzalez C."/>
        </authorList>
    </citation>
    <scope>NUCLEOTIDE SEQUENCE</scope>
</reference>